<dbReference type="SMART" id="SM00507">
    <property type="entry name" value="HNHc"/>
    <property type="match status" value="1"/>
</dbReference>
<dbReference type="SUPFAM" id="SSF48695">
    <property type="entry name" value="Multiheme cytochromes"/>
    <property type="match status" value="1"/>
</dbReference>
<dbReference type="CDD" id="cd00085">
    <property type="entry name" value="HNHc"/>
    <property type="match status" value="1"/>
</dbReference>
<proteinExistence type="predicted"/>
<dbReference type="Pfam" id="PF01844">
    <property type="entry name" value="HNH"/>
    <property type="match status" value="1"/>
</dbReference>
<keyword evidence="2" id="KW-0378">Hydrolase</keyword>
<reference evidence="2 3" key="1">
    <citation type="submission" date="2020-10" db="EMBL/GenBank/DDBJ databases">
        <title>Wide distribution of Phycisphaera-like planctomycetes from WD2101 soil group in peatlands and genome analysis of the first cultivated representative.</title>
        <authorList>
            <person name="Dedysh S.N."/>
            <person name="Beletsky A.V."/>
            <person name="Ivanova A."/>
            <person name="Kulichevskaya I.S."/>
            <person name="Suzina N.E."/>
            <person name="Philippov D.A."/>
            <person name="Rakitin A.L."/>
            <person name="Mardanov A.V."/>
            <person name="Ravin N.V."/>
        </authorList>
    </citation>
    <scope>NUCLEOTIDE SEQUENCE [LARGE SCALE GENOMIC DNA]</scope>
    <source>
        <strain evidence="2 3">M1803</strain>
    </source>
</reference>
<evidence type="ECO:0000313" key="2">
    <source>
        <dbReference type="EMBL" id="QOV92545.1"/>
    </source>
</evidence>
<dbReference type="Proteomes" id="UP000593765">
    <property type="component" value="Chromosome"/>
</dbReference>
<dbReference type="PANTHER" id="PTHR33877:SF1">
    <property type="entry name" value="TYPE IV METHYL-DIRECTED RESTRICTION ENZYME ECOKMCRA"/>
    <property type="match status" value="1"/>
</dbReference>
<keyword evidence="2" id="KW-0255">Endonuclease</keyword>
<dbReference type="KEGG" id="hbs:IPV69_25060"/>
<dbReference type="InterPro" id="IPR036280">
    <property type="entry name" value="Multihaem_cyt_sf"/>
</dbReference>
<sequence length="136" mass="15465">MDAAVDKMVRDRALNRCEYCHMPQPFYSERFQIDHVVARQHSGTSEAINLALACIDCNLHKGPNISSVDPVTGTRVDLFNPRSDIWVEHFEWAGVQLVGRTAMGRATIRLLQINSPRRSVVRETLMEEGVFPLDDR</sequence>
<dbReference type="InterPro" id="IPR052892">
    <property type="entry name" value="NA-targeting_endonuclease"/>
</dbReference>
<organism evidence="2 3">
    <name type="scientific">Humisphaera borealis</name>
    <dbReference type="NCBI Taxonomy" id="2807512"/>
    <lineage>
        <taxon>Bacteria</taxon>
        <taxon>Pseudomonadati</taxon>
        <taxon>Planctomycetota</taxon>
        <taxon>Phycisphaerae</taxon>
        <taxon>Tepidisphaerales</taxon>
        <taxon>Tepidisphaeraceae</taxon>
        <taxon>Humisphaera</taxon>
    </lineage>
</organism>
<dbReference type="InterPro" id="IPR002711">
    <property type="entry name" value="HNH"/>
</dbReference>
<dbReference type="Gene3D" id="1.10.30.50">
    <property type="match status" value="1"/>
</dbReference>
<name>A0A7M2X4F9_9BACT</name>
<keyword evidence="3" id="KW-1185">Reference proteome</keyword>
<accession>A0A7M2X4F9</accession>
<evidence type="ECO:0000259" key="1">
    <source>
        <dbReference type="SMART" id="SM00507"/>
    </source>
</evidence>
<dbReference type="GO" id="GO:0004519">
    <property type="term" value="F:endonuclease activity"/>
    <property type="evidence" value="ECO:0007669"/>
    <property type="project" value="UniProtKB-KW"/>
</dbReference>
<evidence type="ECO:0000313" key="3">
    <source>
        <dbReference type="Proteomes" id="UP000593765"/>
    </source>
</evidence>
<dbReference type="InterPro" id="IPR003615">
    <property type="entry name" value="HNH_nuc"/>
</dbReference>
<feature type="domain" description="HNH nuclease" evidence="1">
    <location>
        <begin position="4"/>
        <end position="59"/>
    </location>
</feature>
<dbReference type="PANTHER" id="PTHR33877">
    <property type="entry name" value="SLL1193 PROTEIN"/>
    <property type="match status" value="1"/>
</dbReference>
<gene>
    <name evidence="2" type="ORF">IPV69_25060</name>
</gene>
<keyword evidence="2" id="KW-0540">Nuclease</keyword>
<dbReference type="GO" id="GO:0003676">
    <property type="term" value="F:nucleic acid binding"/>
    <property type="evidence" value="ECO:0007669"/>
    <property type="project" value="InterPro"/>
</dbReference>
<protein>
    <submittedName>
        <fullName evidence="2">HNH endonuclease</fullName>
    </submittedName>
</protein>
<dbReference type="AlphaFoldDB" id="A0A7M2X4F9"/>
<dbReference type="EMBL" id="CP063458">
    <property type="protein sequence ID" value="QOV92545.1"/>
    <property type="molecule type" value="Genomic_DNA"/>
</dbReference>
<dbReference type="GO" id="GO:0008270">
    <property type="term" value="F:zinc ion binding"/>
    <property type="evidence" value="ECO:0007669"/>
    <property type="project" value="InterPro"/>
</dbReference>